<dbReference type="HOGENOM" id="CLU_2414632_0_0_1"/>
<protein>
    <submittedName>
        <fullName evidence="1">Uncharacterized protein</fullName>
    </submittedName>
</protein>
<reference evidence="2" key="1">
    <citation type="journal article" date="2011" name="Science">
        <title>The plant cell wall-decomposing machinery underlies the functional diversity of forest fungi.</title>
        <authorList>
            <person name="Eastwood D.C."/>
            <person name="Floudas D."/>
            <person name="Binder M."/>
            <person name="Majcherczyk A."/>
            <person name="Schneider P."/>
            <person name="Aerts A."/>
            <person name="Asiegbu F.O."/>
            <person name="Baker S.E."/>
            <person name="Barry K."/>
            <person name="Bendiksby M."/>
            <person name="Blumentritt M."/>
            <person name="Coutinho P.M."/>
            <person name="Cullen D."/>
            <person name="de Vries R.P."/>
            <person name="Gathman A."/>
            <person name="Goodell B."/>
            <person name="Henrissat B."/>
            <person name="Ihrmark K."/>
            <person name="Kauserud H."/>
            <person name="Kohler A."/>
            <person name="LaButti K."/>
            <person name="Lapidus A."/>
            <person name="Lavin J.L."/>
            <person name="Lee Y.-H."/>
            <person name="Lindquist E."/>
            <person name="Lilly W."/>
            <person name="Lucas S."/>
            <person name="Morin E."/>
            <person name="Murat C."/>
            <person name="Oguiza J.A."/>
            <person name="Park J."/>
            <person name="Pisabarro A.G."/>
            <person name="Riley R."/>
            <person name="Rosling A."/>
            <person name="Salamov A."/>
            <person name="Schmidt O."/>
            <person name="Schmutz J."/>
            <person name="Skrede I."/>
            <person name="Stenlid J."/>
            <person name="Wiebenga A."/>
            <person name="Xie X."/>
            <person name="Kuees U."/>
            <person name="Hibbett D.S."/>
            <person name="Hoffmeister D."/>
            <person name="Hoegberg N."/>
            <person name="Martin F."/>
            <person name="Grigoriev I.V."/>
            <person name="Watkinson S.C."/>
        </authorList>
    </citation>
    <scope>NUCLEOTIDE SEQUENCE [LARGE SCALE GENOMIC DNA]</scope>
    <source>
        <strain evidence="2">strain S7.3</strain>
    </source>
</reference>
<evidence type="ECO:0000313" key="2">
    <source>
        <dbReference type="Proteomes" id="UP000008063"/>
    </source>
</evidence>
<organism evidence="2">
    <name type="scientific">Serpula lacrymans var. lacrymans (strain S7.3)</name>
    <name type="common">Dry rot fungus</name>
    <dbReference type="NCBI Taxonomy" id="936435"/>
    <lineage>
        <taxon>Eukaryota</taxon>
        <taxon>Fungi</taxon>
        <taxon>Dikarya</taxon>
        <taxon>Basidiomycota</taxon>
        <taxon>Agaricomycotina</taxon>
        <taxon>Agaricomycetes</taxon>
        <taxon>Agaricomycetidae</taxon>
        <taxon>Boletales</taxon>
        <taxon>Coniophorineae</taxon>
        <taxon>Serpulaceae</taxon>
        <taxon>Serpula</taxon>
    </lineage>
</organism>
<evidence type="ECO:0000313" key="1">
    <source>
        <dbReference type="EMBL" id="EGN96465.1"/>
    </source>
</evidence>
<name>F8Q5J4_SERL3</name>
<gene>
    <name evidence="1" type="ORF">SERLA73DRAFT_125267</name>
</gene>
<dbReference type="Proteomes" id="UP000008063">
    <property type="component" value="Unassembled WGS sequence"/>
</dbReference>
<keyword evidence="2" id="KW-1185">Reference proteome</keyword>
<sequence>MTSGSGLSPPRDLHVAWKLSSILMISRHARKHGGCAGKKKREAKRSVHFYESNLATGSVLPARKTTIVVERLVAFPNWSHRWFSVGMKLSSR</sequence>
<proteinExistence type="predicted"/>
<dbReference type="EMBL" id="GL945484">
    <property type="protein sequence ID" value="EGN96465.1"/>
    <property type="molecule type" value="Genomic_DNA"/>
</dbReference>
<dbReference type="AlphaFoldDB" id="F8Q5J4"/>
<accession>F8Q5J4</accession>
<dbReference type="InParanoid" id="F8Q5J4"/>